<dbReference type="PROSITE" id="PS00678">
    <property type="entry name" value="WD_REPEATS_1"/>
    <property type="match status" value="1"/>
</dbReference>
<evidence type="ECO:0000256" key="2">
    <source>
        <dbReference type="ARBA" id="ARBA00022490"/>
    </source>
</evidence>
<dbReference type="InterPro" id="IPR015155">
    <property type="entry name" value="PFU"/>
</dbReference>
<dbReference type="STRING" id="1764295.A0A5B8MER5"/>
<dbReference type="Gene3D" id="3.10.20.870">
    <property type="entry name" value="PFU (PLAA family ubiquitin binding), C-terminal domain"/>
    <property type="match status" value="1"/>
</dbReference>
<keyword evidence="4" id="KW-0677">Repeat</keyword>
<feature type="repeat" description="WD" evidence="5">
    <location>
        <begin position="294"/>
        <end position="337"/>
    </location>
</feature>
<dbReference type="SUPFAM" id="SSF50978">
    <property type="entry name" value="WD40 repeat-like"/>
    <property type="match status" value="1"/>
</dbReference>
<dbReference type="PRINTS" id="PR00320">
    <property type="entry name" value="GPROTEINBRPT"/>
</dbReference>
<dbReference type="InterPro" id="IPR036322">
    <property type="entry name" value="WD40_repeat_dom_sf"/>
</dbReference>
<accession>A0A5B8MER5</accession>
<keyword evidence="2" id="KW-0963">Cytoplasm</keyword>
<evidence type="ECO:0000256" key="4">
    <source>
        <dbReference type="ARBA" id="ARBA00022737"/>
    </source>
</evidence>
<dbReference type="InterPro" id="IPR015943">
    <property type="entry name" value="WD40/YVTN_repeat-like_dom_sf"/>
</dbReference>
<dbReference type="Pfam" id="PF08324">
    <property type="entry name" value="PUL"/>
    <property type="match status" value="1"/>
</dbReference>
<dbReference type="OrthoDB" id="10265988at2759"/>
<dbReference type="InterPro" id="IPR013535">
    <property type="entry name" value="PUL_dom"/>
</dbReference>
<evidence type="ECO:0000313" key="9">
    <source>
        <dbReference type="Proteomes" id="UP000316726"/>
    </source>
</evidence>
<feature type="repeat" description="WD" evidence="5">
    <location>
        <begin position="208"/>
        <end position="239"/>
    </location>
</feature>
<evidence type="ECO:0008006" key="10">
    <source>
        <dbReference type="Google" id="ProtNLM"/>
    </source>
</evidence>
<sequence length="833" mass="89440">MEASACCEFKLFQELRGHEEDVRGVARVGGNGQGAKNEFRVASASRDKSVRVWRTGCSANDRGNECECIVVGHEDYVTGVTCQEGARGIDREGKETVILATASRDKTARVWRLGYKTTPQIITSSSSASSSANTTTTDKEKEFVGSECVAVLRGHRYQVTAALVLRNAGEGSKDALTVATASLDGAVRIWRVGKDDVEAEQEKPLQELSDHEGPLLCLCELTDGTLVSGSGDSSIRLWKRTGGSGSFVCAEVKKEHTDTVRSLAQVPDGVGFFSASHDTTVRSWGASGGANKVFVGHNALVYDVKVASTAAGILAVSASEDSTCRVWDNESGQCLQVLEMPGCTWTAEWIPSQVSPLPLLVTGTSDGVVRVFGHDVGSELLDENLIAAFDAAVSERQASASKAQDAAQGFSPQGLKVEEMSALKQPGGKDGQLKTVRDVDGKVYAFQWSVISLQWERVGEVVANPDDAPATGTSSMVAPDKMVDGEHYDYVFDVDVQDGVPPLKLPYNKGENPYEAADRFLLAQNLPASYREQVVQFIIQNTGQSNATAAVPMDVTANVDPYARNQASVAHHVPLNTCLRFEQCKKEAMLGKIREFNSAATPASQLSEKHFQCFDKAVDLGLQHQSLVKGGLDVSTLTEALGLAFSWEKDHVFPIFDILRIVMLAEDSGVLLEEAQEALEGFVTSLSSDEPRAKGIELTVLRMVTNAMGAASPGPLWIEIANRMAESCKSKTKGVRLAWATFLLNCAVLAKDETKVVIDGTLLTSYLLQAASETLDSLDIDSSFRALVGIGTLLHNDPSLKGLARDLGLETLVSKAKQMGGKLSEVSSDIMNQ</sequence>
<evidence type="ECO:0000256" key="3">
    <source>
        <dbReference type="ARBA" id="ARBA00022574"/>
    </source>
</evidence>
<dbReference type="InterPro" id="IPR019775">
    <property type="entry name" value="WD40_repeat_CS"/>
</dbReference>
<dbReference type="GO" id="GO:0005634">
    <property type="term" value="C:nucleus"/>
    <property type="evidence" value="ECO:0007669"/>
    <property type="project" value="TreeGrafter"/>
</dbReference>
<evidence type="ECO:0000313" key="8">
    <source>
        <dbReference type="EMBL" id="QDZ18943.1"/>
    </source>
</evidence>
<gene>
    <name evidence="8" type="ORF">A3770_02p14610</name>
</gene>
<dbReference type="EMBL" id="CP031035">
    <property type="protein sequence ID" value="QDZ18943.1"/>
    <property type="molecule type" value="Genomic_DNA"/>
</dbReference>
<dbReference type="PROSITE" id="PS50082">
    <property type="entry name" value="WD_REPEATS_2"/>
    <property type="match status" value="3"/>
</dbReference>
<protein>
    <recommendedName>
        <fullName evidence="10">WD40 repeat domain-containing protein</fullName>
    </recommendedName>
</protein>
<comment type="subcellular location">
    <subcellularLocation>
        <location evidence="1">Cytoplasm</location>
    </subcellularLocation>
</comment>
<dbReference type="Gene3D" id="1.25.10.10">
    <property type="entry name" value="Leucine-rich Repeat Variant"/>
    <property type="match status" value="1"/>
</dbReference>
<evidence type="ECO:0000256" key="1">
    <source>
        <dbReference type="ARBA" id="ARBA00004496"/>
    </source>
</evidence>
<dbReference type="PANTHER" id="PTHR19849">
    <property type="entry name" value="PHOSPHOLIPASE A-2-ACTIVATING PROTEIN"/>
    <property type="match status" value="1"/>
</dbReference>
<evidence type="ECO:0000259" key="6">
    <source>
        <dbReference type="PROSITE" id="PS51394"/>
    </source>
</evidence>
<evidence type="ECO:0000256" key="5">
    <source>
        <dbReference type="PROSITE-ProRule" id="PRU00221"/>
    </source>
</evidence>
<evidence type="ECO:0000259" key="7">
    <source>
        <dbReference type="PROSITE" id="PS51396"/>
    </source>
</evidence>
<feature type="domain" description="PUL" evidence="7">
    <location>
        <begin position="571"/>
        <end position="833"/>
    </location>
</feature>
<dbReference type="InterPro" id="IPR020472">
    <property type="entry name" value="WD40_PAC1"/>
</dbReference>
<dbReference type="PANTHER" id="PTHR19849:SF0">
    <property type="entry name" value="PHOSPHOLIPASE A-2-ACTIVATING PROTEIN"/>
    <property type="match status" value="1"/>
</dbReference>
<dbReference type="Gene3D" id="2.130.10.10">
    <property type="entry name" value="YVTN repeat-like/Quinoprotein amine dehydrogenase"/>
    <property type="match status" value="2"/>
</dbReference>
<dbReference type="CDD" id="cd00200">
    <property type="entry name" value="WD40"/>
    <property type="match status" value="1"/>
</dbReference>
<dbReference type="GO" id="GO:0005737">
    <property type="term" value="C:cytoplasm"/>
    <property type="evidence" value="ECO:0007669"/>
    <property type="project" value="UniProtKB-SubCell"/>
</dbReference>
<dbReference type="SMART" id="SM00320">
    <property type="entry name" value="WD40"/>
    <property type="match status" value="7"/>
</dbReference>
<dbReference type="Pfam" id="PF00400">
    <property type="entry name" value="WD40"/>
    <property type="match status" value="6"/>
</dbReference>
<proteinExistence type="predicted"/>
<name>A0A5B8MER5_9CHLO</name>
<dbReference type="InterPro" id="IPR038122">
    <property type="entry name" value="PFU_sf"/>
</dbReference>
<keyword evidence="9" id="KW-1185">Reference proteome</keyword>
<dbReference type="Proteomes" id="UP000316726">
    <property type="component" value="Chromosome 2"/>
</dbReference>
<dbReference type="PROSITE" id="PS51396">
    <property type="entry name" value="PUL"/>
    <property type="match status" value="1"/>
</dbReference>
<reference evidence="8 9" key="1">
    <citation type="submission" date="2018-07" db="EMBL/GenBank/DDBJ databases">
        <title>The complete nuclear genome of the prasinophyte Chloropicon primus (CCMP1205).</title>
        <authorList>
            <person name="Pombert J.-F."/>
            <person name="Otis C."/>
            <person name="Turmel M."/>
            <person name="Lemieux C."/>
        </authorList>
    </citation>
    <scope>NUCLEOTIDE SEQUENCE [LARGE SCALE GENOMIC DNA]</scope>
    <source>
        <strain evidence="8 9">CCMP1205</strain>
    </source>
</reference>
<feature type="domain" description="PFU" evidence="6">
    <location>
        <begin position="447"/>
        <end position="552"/>
    </location>
</feature>
<dbReference type="GO" id="GO:0043161">
    <property type="term" value="P:proteasome-mediated ubiquitin-dependent protein catabolic process"/>
    <property type="evidence" value="ECO:0007669"/>
    <property type="project" value="TreeGrafter"/>
</dbReference>
<dbReference type="AlphaFoldDB" id="A0A5B8MER5"/>
<dbReference type="PROSITE" id="PS51394">
    <property type="entry name" value="PFU"/>
    <property type="match status" value="1"/>
</dbReference>
<dbReference type="InterPro" id="IPR001680">
    <property type="entry name" value="WD40_rpt"/>
</dbReference>
<dbReference type="GO" id="GO:0043130">
    <property type="term" value="F:ubiquitin binding"/>
    <property type="evidence" value="ECO:0007669"/>
    <property type="project" value="TreeGrafter"/>
</dbReference>
<keyword evidence="3 5" id="KW-0853">WD repeat</keyword>
<dbReference type="InterPro" id="IPR011989">
    <property type="entry name" value="ARM-like"/>
</dbReference>
<organism evidence="8 9">
    <name type="scientific">Chloropicon primus</name>
    <dbReference type="NCBI Taxonomy" id="1764295"/>
    <lineage>
        <taxon>Eukaryota</taxon>
        <taxon>Viridiplantae</taxon>
        <taxon>Chlorophyta</taxon>
        <taxon>Chloropicophyceae</taxon>
        <taxon>Chloropicales</taxon>
        <taxon>Chloropicaceae</taxon>
        <taxon>Chloropicon</taxon>
    </lineage>
</organism>
<dbReference type="GO" id="GO:0010992">
    <property type="term" value="P:ubiquitin recycling"/>
    <property type="evidence" value="ECO:0007669"/>
    <property type="project" value="TreeGrafter"/>
</dbReference>
<dbReference type="Pfam" id="PF09070">
    <property type="entry name" value="PFU"/>
    <property type="match status" value="1"/>
</dbReference>
<feature type="repeat" description="WD" evidence="5">
    <location>
        <begin position="253"/>
        <end position="284"/>
    </location>
</feature>